<evidence type="ECO:0000313" key="2">
    <source>
        <dbReference type="Proteomes" id="UP000663452"/>
    </source>
</evidence>
<dbReference type="Proteomes" id="UP000663452">
    <property type="component" value="Chromosome"/>
</dbReference>
<sequence length="150" mass="17273">MKDQAFHQVVNELLMRSNSRVQVKIEACFPGKRLVGGKYHMGSHTVYLYKEEISEQCIRLFGSLDRLDEYIAVIFAHELGHSEDKELNELAALLDSPLSDREEAEICLQIEENAWRYAQDLLSHGDPLFIESIIEKSLSGYYRRLQPNTA</sequence>
<organism evidence="1 2">
    <name type="scientific">Paenibacillus tianjinensis</name>
    <dbReference type="NCBI Taxonomy" id="2810347"/>
    <lineage>
        <taxon>Bacteria</taxon>
        <taxon>Bacillati</taxon>
        <taxon>Bacillota</taxon>
        <taxon>Bacilli</taxon>
        <taxon>Bacillales</taxon>
        <taxon>Paenibacillaceae</taxon>
        <taxon>Paenibacillus</taxon>
    </lineage>
</organism>
<proteinExistence type="predicted"/>
<name>A0ABX7LI07_9BACL</name>
<keyword evidence="2" id="KW-1185">Reference proteome</keyword>
<protein>
    <submittedName>
        <fullName evidence="1">Uncharacterized protein</fullName>
    </submittedName>
</protein>
<dbReference type="EMBL" id="CP070969">
    <property type="protein sequence ID" value="QSF47700.1"/>
    <property type="molecule type" value="Genomic_DNA"/>
</dbReference>
<gene>
    <name evidence="1" type="ORF">JRJ22_09345</name>
</gene>
<reference evidence="1 2" key="1">
    <citation type="submission" date="2021-02" db="EMBL/GenBank/DDBJ databases">
        <title>Paenibacillus tianjinensis sp. nov.</title>
        <authorList>
            <person name="Liu H."/>
        </authorList>
    </citation>
    <scope>NUCLEOTIDE SEQUENCE [LARGE SCALE GENOMIC DNA]</scope>
    <source>
        <strain evidence="1 2">TB2019</strain>
    </source>
</reference>
<accession>A0ABX7LI07</accession>
<evidence type="ECO:0000313" key="1">
    <source>
        <dbReference type="EMBL" id="QSF47700.1"/>
    </source>
</evidence>